<sequence length="482" mass="53130">MTRSLLYLIVILWGIAIPLEKTEAEAVKFRAGASAVDVSPQQFPVSLRSGKAMDASAVHDPLHARAIVLDDGETTLAIAVLDALGAPPEMLNEAKQIAAEKTGIPIERMLISSTHSHSTPPSNRTEGSPGDVAYRVLLVNGLAQAIIEAYEKLEPASVGVASHDLPDEVFNRRWFLKPGKMPVNPFGKMDIVKMNPGTSPDVLDRPAGPTDPELMILSLQDEKRKPIGLLANYALHYVGGIKEKHASSDYFGEFSRLMPSRLRADPEFVAMMSNGASGDINNIPFLVNRPPREPFEQIRIVAAKAADAAYFAYRKIDTYDRNVTLDMLEREIDLKYRRPSEEDVAAAQKVLALTDPVEISKLPNKAQGYARQTIRANEREEEFLTVTIQAIRVGEFAIVGIPFETLVEIGLEIKDRSPFTKTMVIGLANGRHGYLPPPEQHRLGGYETWLGTNIVQEDASVILTENLLEMLNELKSSIKYGN</sequence>
<dbReference type="EMBL" id="SJPG01000001">
    <property type="protein sequence ID" value="TWT60531.1"/>
    <property type="molecule type" value="Genomic_DNA"/>
</dbReference>
<dbReference type="OrthoDB" id="9790058at2"/>
<name>A0A5C5XDR5_9PLAN</name>
<dbReference type="Proteomes" id="UP000316095">
    <property type="component" value="Unassembled WGS sequence"/>
</dbReference>
<dbReference type="RefSeq" id="WP_146502641.1">
    <property type="nucleotide sequence ID" value="NZ_SJPG01000001.1"/>
</dbReference>
<keyword evidence="2" id="KW-1185">Reference proteome</keyword>
<accession>A0A5C5XDR5</accession>
<evidence type="ECO:0000313" key="2">
    <source>
        <dbReference type="Proteomes" id="UP000316095"/>
    </source>
</evidence>
<dbReference type="AlphaFoldDB" id="A0A5C5XDR5"/>
<reference evidence="1 2" key="1">
    <citation type="submission" date="2019-02" db="EMBL/GenBank/DDBJ databases">
        <title>Deep-cultivation of Planctomycetes and their phenomic and genomic characterization uncovers novel biology.</title>
        <authorList>
            <person name="Wiegand S."/>
            <person name="Jogler M."/>
            <person name="Boedeker C."/>
            <person name="Pinto D."/>
            <person name="Vollmers J."/>
            <person name="Rivas-Marin E."/>
            <person name="Kohn T."/>
            <person name="Peeters S.H."/>
            <person name="Heuer A."/>
            <person name="Rast P."/>
            <person name="Oberbeckmann S."/>
            <person name="Bunk B."/>
            <person name="Jeske O."/>
            <person name="Meyerdierks A."/>
            <person name="Storesund J.E."/>
            <person name="Kallscheuer N."/>
            <person name="Luecker S."/>
            <person name="Lage O.M."/>
            <person name="Pohl T."/>
            <person name="Merkel B.J."/>
            <person name="Hornburger P."/>
            <person name="Mueller R.-W."/>
            <person name="Bruemmer F."/>
            <person name="Labrenz M."/>
            <person name="Spormann A.M."/>
            <person name="Op Den Camp H."/>
            <person name="Overmann J."/>
            <person name="Amann R."/>
            <person name="Jetten M.S.M."/>
            <person name="Mascher T."/>
            <person name="Medema M.H."/>
            <person name="Devos D.P."/>
            <person name="Kaster A.-K."/>
            <person name="Ovreas L."/>
            <person name="Rohde M."/>
            <person name="Galperin M.Y."/>
            <person name="Jogler C."/>
        </authorList>
    </citation>
    <scope>NUCLEOTIDE SEQUENCE [LARGE SCALE GENOMIC DNA]</scope>
    <source>
        <strain evidence="1 2">Pan54</strain>
    </source>
</reference>
<gene>
    <name evidence="1" type="ORF">Pan54_12450</name>
</gene>
<proteinExistence type="predicted"/>
<organism evidence="1 2">
    <name type="scientific">Rubinisphaera italica</name>
    <dbReference type="NCBI Taxonomy" id="2527969"/>
    <lineage>
        <taxon>Bacteria</taxon>
        <taxon>Pseudomonadati</taxon>
        <taxon>Planctomycetota</taxon>
        <taxon>Planctomycetia</taxon>
        <taxon>Planctomycetales</taxon>
        <taxon>Planctomycetaceae</taxon>
        <taxon>Rubinisphaera</taxon>
    </lineage>
</organism>
<comment type="caution">
    <text evidence="1">The sequence shown here is derived from an EMBL/GenBank/DDBJ whole genome shotgun (WGS) entry which is preliminary data.</text>
</comment>
<evidence type="ECO:0000313" key="1">
    <source>
        <dbReference type="EMBL" id="TWT60531.1"/>
    </source>
</evidence>
<protein>
    <submittedName>
        <fullName evidence="1">Neutral/alkaline non-lysosomal ceramidase</fullName>
    </submittedName>
</protein>